<dbReference type="SUPFAM" id="SSF51182">
    <property type="entry name" value="RmlC-like cupins"/>
    <property type="match status" value="1"/>
</dbReference>
<reference evidence="5 6" key="1">
    <citation type="submission" date="2019-08" db="EMBL/GenBank/DDBJ databases">
        <title>Complete genome sequence of Terriglobus albidus strain ORNL.</title>
        <authorList>
            <person name="Podar M."/>
        </authorList>
    </citation>
    <scope>NUCLEOTIDE SEQUENCE [LARGE SCALE GENOMIC DNA]</scope>
    <source>
        <strain evidence="5 6">ORNL</strain>
    </source>
</reference>
<dbReference type="Pfam" id="PF02311">
    <property type="entry name" value="AraC_binding"/>
    <property type="match status" value="1"/>
</dbReference>
<dbReference type="Pfam" id="PF12833">
    <property type="entry name" value="HTH_18"/>
    <property type="match status" value="1"/>
</dbReference>
<dbReference type="InterPro" id="IPR009057">
    <property type="entry name" value="Homeodomain-like_sf"/>
</dbReference>
<dbReference type="PROSITE" id="PS01124">
    <property type="entry name" value="HTH_ARAC_FAMILY_2"/>
    <property type="match status" value="1"/>
</dbReference>
<gene>
    <name evidence="5" type="ORF">FTW19_13695</name>
</gene>
<dbReference type="SUPFAM" id="SSF46689">
    <property type="entry name" value="Homeodomain-like"/>
    <property type="match status" value="1"/>
</dbReference>
<evidence type="ECO:0000256" key="1">
    <source>
        <dbReference type="ARBA" id="ARBA00023015"/>
    </source>
</evidence>
<evidence type="ECO:0000313" key="6">
    <source>
        <dbReference type="Proteomes" id="UP000321820"/>
    </source>
</evidence>
<dbReference type="InterPro" id="IPR014710">
    <property type="entry name" value="RmlC-like_jellyroll"/>
</dbReference>
<dbReference type="Proteomes" id="UP000321820">
    <property type="component" value="Chromosome"/>
</dbReference>
<feature type="domain" description="HTH araC/xylS-type" evidence="4">
    <location>
        <begin position="183"/>
        <end position="280"/>
    </location>
</feature>
<evidence type="ECO:0000256" key="2">
    <source>
        <dbReference type="ARBA" id="ARBA00023125"/>
    </source>
</evidence>
<sequence length="293" mass="33068">MAYGTILLSKADVAKRLMRHKIRIMRRTLLVRENDPGPGIAIATHGREYPRNSHIALHSHGADQLVYASRGVMEITSGQNLWLLPPHFGLWIPAYTVHSIRMPEHVSMRTLYLRPGLHTAWTTCAAFHVVPLLRELIFQIVSMGRIRVRNRLECAYRDILVAQLKCSTSIPTGVALPRDARALAVAELVLRSPENRHSVAAMCASVGIGVRTLQRVYQREVGLDFESWRRQVRLMRAIQLLVAGHSIKEVSYAVGYQEPSTFIDLFRAVFGQTPKSWTRELAALSSRFDSSPE</sequence>
<proteinExistence type="predicted"/>
<keyword evidence="3" id="KW-0804">Transcription</keyword>
<dbReference type="OrthoDB" id="2039152at2"/>
<dbReference type="Gene3D" id="2.60.120.10">
    <property type="entry name" value="Jelly Rolls"/>
    <property type="match status" value="1"/>
</dbReference>
<keyword evidence="6" id="KW-1185">Reference proteome</keyword>
<dbReference type="PANTHER" id="PTHR11019:SF199">
    <property type="entry name" value="HTH-TYPE TRANSCRIPTIONAL REGULATOR NIMR"/>
    <property type="match status" value="1"/>
</dbReference>
<dbReference type="KEGG" id="talb:FTW19_13695"/>
<dbReference type="GO" id="GO:0043565">
    <property type="term" value="F:sequence-specific DNA binding"/>
    <property type="evidence" value="ECO:0007669"/>
    <property type="project" value="InterPro"/>
</dbReference>
<dbReference type="Gene3D" id="1.10.10.60">
    <property type="entry name" value="Homeodomain-like"/>
    <property type="match status" value="1"/>
</dbReference>
<dbReference type="InterPro" id="IPR018060">
    <property type="entry name" value="HTH_AraC"/>
</dbReference>
<name>A0A5B9EDX2_9BACT</name>
<accession>A0A5B9EDX2</accession>
<dbReference type="EMBL" id="CP042806">
    <property type="protein sequence ID" value="QEE28960.1"/>
    <property type="molecule type" value="Genomic_DNA"/>
</dbReference>
<dbReference type="AlphaFoldDB" id="A0A5B9EDX2"/>
<evidence type="ECO:0000256" key="3">
    <source>
        <dbReference type="ARBA" id="ARBA00023163"/>
    </source>
</evidence>
<dbReference type="InterPro" id="IPR018062">
    <property type="entry name" value="HTH_AraC-typ_CS"/>
</dbReference>
<evidence type="ECO:0000313" key="5">
    <source>
        <dbReference type="EMBL" id="QEE28960.1"/>
    </source>
</evidence>
<keyword evidence="1" id="KW-0805">Transcription regulation</keyword>
<protein>
    <submittedName>
        <fullName evidence="5">Helix-turn-helix transcriptional regulator</fullName>
    </submittedName>
</protein>
<dbReference type="SMART" id="SM00342">
    <property type="entry name" value="HTH_ARAC"/>
    <property type="match status" value="1"/>
</dbReference>
<dbReference type="GO" id="GO:0003700">
    <property type="term" value="F:DNA-binding transcription factor activity"/>
    <property type="evidence" value="ECO:0007669"/>
    <property type="project" value="InterPro"/>
</dbReference>
<dbReference type="InterPro" id="IPR003313">
    <property type="entry name" value="AraC-bd"/>
</dbReference>
<dbReference type="PROSITE" id="PS00041">
    <property type="entry name" value="HTH_ARAC_FAMILY_1"/>
    <property type="match status" value="1"/>
</dbReference>
<keyword evidence="2" id="KW-0238">DNA-binding</keyword>
<dbReference type="PANTHER" id="PTHR11019">
    <property type="entry name" value="HTH-TYPE TRANSCRIPTIONAL REGULATOR NIMR"/>
    <property type="match status" value="1"/>
</dbReference>
<organism evidence="5 6">
    <name type="scientific">Terriglobus albidus</name>
    <dbReference type="NCBI Taxonomy" id="1592106"/>
    <lineage>
        <taxon>Bacteria</taxon>
        <taxon>Pseudomonadati</taxon>
        <taxon>Acidobacteriota</taxon>
        <taxon>Terriglobia</taxon>
        <taxon>Terriglobales</taxon>
        <taxon>Acidobacteriaceae</taxon>
        <taxon>Terriglobus</taxon>
    </lineage>
</organism>
<dbReference type="InterPro" id="IPR011051">
    <property type="entry name" value="RmlC_Cupin_sf"/>
</dbReference>
<dbReference type="CDD" id="cd06124">
    <property type="entry name" value="cupin_NimR-like_N"/>
    <property type="match status" value="1"/>
</dbReference>
<evidence type="ECO:0000259" key="4">
    <source>
        <dbReference type="PROSITE" id="PS01124"/>
    </source>
</evidence>